<dbReference type="EMBL" id="JABBWM010000125">
    <property type="protein sequence ID" value="KAG2088049.1"/>
    <property type="molecule type" value="Genomic_DNA"/>
</dbReference>
<comment type="caution">
    <text evidence="2">The sequence shown here is derived from an EMBL/GenBank/DDBJ whole genome shotgun (WGS) entry which is preliminary data.</text>
</comment>
<evidence type="ECO:0000313" key="2">
    <source>
        <dbReference type="EMBL" id="KAG2088049.1"/>
    </source>
</evidence>
<keyword evidence="3" id="KW-1185">Reference proteome</keyword>
<feature type="compositionally biased region" description="Basic residues" evidence="1">
    <location>
        <begin position="219"/>
        <end position="228"/>
    </location>
</feature>
<feature type="region of interest" description="Disordered" evidence="1">
    <location>
        <begin position="1"/>
        <end position="20"/>
    </location>
</feature>
<organism evidence="2 3">
    <name type="scientific">Suillus discolor</name>
    <dbReference type="NCBI Taxonomy" id="1912936"/>
    <lineage>
        <taxon>Eukaryota</taxon>
        <taxon>Fungi</taxon>
        <taxon>Dikarya</taxon>
        <taxon>Basidiomycota</taxon>
        <taxon>Agaricomycotina</taxon>
        <taxon>Agaricomycetes</taxon>
        <taxon>Agaricomycetidae</taxon>
        <taxon>Boletales</taxon>
        <taxon>Suillineae</taxon>
        <taxon>Suillaceae</taxon>
        <taxon>Suillus</taxon>
    </lineage>
</organism>
<feature type="compositionally biased region" description="Low complexity" evidence="1">
    <location>
        <begin position="419"/>
        <end position="432"/>
    </location>
</feature>
<feature type="compositionally biased region" description="Basic and acidic residues" evidence="1">
    <location>
        <begin position="9"/>
        <end position="20"/>
    </location>
</feature>
<reference evidence="2" key="1">
    <citation type="journal article" date="2020" name="New Phytol.">
        <title>Comparative genomics reveals dynamic genome evolution in host specialist ectomycorrhizal fungi.</title>
        <authorList>
            <person name="Lofgren L.A."/>
            <person name="Nguyen N.H."/>
            <person name="Vilgalys R."/>
            <person name="Ruytinx J."/>
            <person name="Liao H.L."/>
            <person name="Branco S."/>
            <person name="Kuo A."/>
            <person name="LaButti K."/>
            <person name="Lipzen A."/>
            <person name="Andreopoulos W."/>
            <person name="Pangilinan J."/>
            <person name="Riley R."/>
            <person name="Hundley H."/>
            <person name="Na H."/>
            <person name="Barry K."/>
            <person name="Grigoriev I.V."/>
            <person name="Stajich J.E."/>
            <person name="Kennedy P.G."/>
        </authorList>
    </citation>
    <scope>NUCLEOTIDE SEQUENCE</scope>
    <source>
        <strain evidence="2">FC423</strain>
    </source>
</reference>
<evidence type="ECO:0000256" key="1">
    <source>
        <dbReference type="SAM" id="MobiDB-lite"/>
    </source>
</evidence>
<dbReference type="Proteomes" id="UP000823399">
    <property type="component" value="Unassembled WGS sequence"/>
</dbReference>
<dbReference type="GeneID" id="64704827"/>
<feature type="region of interest" description="Disordered" evidence="1">
    <location>
        <begin position="58"/>
        <end position="81"/>
    </location>
</feature>
<gene>
    <name evidence="2" type="ORF">F5147DRAFT_781092</name>
</gene>
<feature type="compositionally biased region" description="Low complexity" evidence="1">
    <location>
        <begin position="61"/>
        <end position="79"/>
    </location>
</feature>
<proteinExistence type="predicted"/>
<name>A0A9P7ES82_9AGAM</name>
<feature type="region of interest" description="Disordered" evidence="1">
    <location>
        <begin position="378"/>
        <end position="546"/>
    </location>
</feature>
<feature type="compositionally biased region" description="Acidic residues" evidence="1">
    <location>
        <begin position="232"/>
        <end position="249"/>
    </location>
</feature>
<feature type="region of interest" description="Disordered" evidence="1">
    <location>
        <begin position="131"/>
        <end position="159"/>
    </location>
</feature>
<feature type="compositionally biased region" description="Basic and acidic residues" evidence="1">
    <location>
        <begin position="133"/>
        <end position="142"/>
    </location>
</feature>
<feature type="compositionally biased region" description="Polar residues" evidence="1">
    <location>
        <begin position="389"/>
        <end position="408"/>
    </location>
</feature>
<feature type="region of interest" description="Disordered" evidence="1">
    <location>
        <begin position="219"/>
        <end position="255"/>
    </location>
</feature>
<accession>A0A9P7ES82</accession>
<feature type="compositionally biased region" description="Pro residues" evidence="1">
    <location>
        <begin position="452"/>
        <end position="480"/>
    </location>
</feature>
<evidence type="ECO:0000313" key="3">
    <source>
        <dbReference type="Proteomes" id="UP000823399"/>
    </source>
</evidence>
<dbReference type="RefSeq" id="XP_041285411.1">
    <property type="nucleotide sequence ID" value="XM_041442568.1"/>
</dbReference>
<dbReference type="AlphaFoldDB" id="A0A9P7ES82"/>
<protein>
    <submittedName>
        <fullName evidence="2">Uncharacterized protein</fullName>
    </submittedName>
</protein>
<sequence length="572" mass="62932">MARKKLHKSNKERQEAAKGYRKVYYERNKVAILKKMKLKYHDSTSKHPQHPRYLRTTLQNSESNDTGDSGDTGASDLTTRLSEPQIKFHRLVNGSTHKFLDDLVLQYTGSTRSEDSRRPILDALDIAQEAEEAVTRSGDDGHSFTQGPPPASGCKSSERGRNVLPDYIIKPISVQLSKLQLANVAPQQEVERLTIVREVTRQCWEREADETIIADVKARMKAKKKSRKANTDADDEDAEALEDEDEEEQSPTTEDMLEAQENLPAIFNTILTYLEHQLGFSFLVLMGWARSLEQQQNLCRIKPDTMHDSLQPINMHGLQQPINMHGLQQPEAMMVTPSDLGQLLSNPQLWTFAPPPIYDPLQNFNSFNHFNPVPSYPYPQPMGYPQPSNYQPSNFPQPASYLQQSSGHLSHALPPSPPATDNSPSSSSDGSPPLRPTTAATCSTPSVSDGLPPLPPVPTPSPSVTLPPLPPVPTGDPPSVPAGLPQKAAGGKAKRAASTSQPEPTTRKSRRPPKPSTRNETANAIGANALSEMREKENTATVGGKKVRKHGLEAGGEPIAKYCVRFIGNNGH</sequence>